<evidence type="ECO:0000313" key="3">
    <source>
        <dbReference type="Proteomes" id="UP000253941"/>
    </source>
</evidence>
<dbReference type="InterPro" id="IPR036065">
    <property type="entry name" value="BolA-like_sf"/>
</dbReference>
<dbReference type="AlphaFoldDB" id="A0A369TF13"/>
<comment type="similarity">
    <text evidence="1">Belongs to the BolA/IbaG family.</text>
</comment>
<dbReference type="PANTHER" id="PTHR46230">
    <property type="match status" value="1"/>
</dbReference>
<proteinExistence type="inferred from homology"/>
<gene>
    <name evidence="2" type="ORF">DRB17_02975</name>
</gene>
<dbReference type="RefSeq" id="WP_114580676.1">
    <property type="nucleotide sequence ID" value="NZ_QPMH01000002.1"/>
</dbReference>
<dbReference type="PIRSF" id="PIRSF003113">
    <property type="entry name" value="BolA"/>
    <property type="match status" value="1"/>
</dbReference>
<dbReference type="EMBL" id="QPMH01000002">
    <property type="protein sequence ID" value="RDD63422.1"/>
    <property type="molecule type" value="Genomic_DNA"/>
</dbReference>
<dbReference type="Proteomes" id="UP000253941">
    <property type="component" value="Unassembled WGS sequence"/>
</dbReference>
<protein>
    <submittedName>
        <fullName evidence="2">BolA family transcriptional regulator</fullName>
    </submittedName>
</protein>
<dbReference type="PANTHER" id="PTHR46230:SF7">
    <property type="entry name" value="BOLA-LIKE PROTEIN 1"/>
    <property type="match status" value="1"/>
</dbReference>
<dbReference type="InterPro" id="IPR002634">
    <property type="entry name" value="BolA"/>
</dbReference>
<organism evidence="2 3">
    <name type="scientific">Ferruginivarius sediminum</name>
    <dbReference type="NCBI Taxonomy" id="2661937"/>
    <lineage>
        <taxon>Bacteria</taxon>
        <taxon>Pseudomonadati</taxon>
        <taxon>Pseudomonadota</taxon>
        <taxon>Alphaproteobacteria</taxon>
        <taxon>Rhodospirillales</taxon>
        <taxon>Rhodospirillaceae</taxon>
        <taxon>Ferruginivarius</taxon>
    </lineage>
</organism>
<reference evidence="2 3" key="1">
    <citation type="submission" date="2018-07" db="EMBL/GenBank/DDBJ databases">
        <title>Venubactetium sediminum gen. nov., sp. nov., isolated from a marine solar saltern.</title>
        <authorList>
            <person name="Wang S."/>
        </authorList>
    </citation>
    <scope>NUCLEOTIDE SEQUENCE [LARGE SCALE GENOMIC DNA]</scope>
    <source>
        <strain evidence="2 3">WD2A32</strain>
    </source>
</reference>
<dbReference type="SUPFAM" id="SSF82657">
    <property type="entry name" value="BolA-like"/>
    <property type="match status" value="1"/>
</dbReference>
<keyword evidence="3" id="KW-1185">Reference proteome</keyword>
<dbReference type="Pfam" id="PF01722">
    <property type="entry name" value="BolA"/>
    <property type="match status" value="1"/>
</dbReference>
<name>A0A369TF13_9PROT</name>
<comment type="caution">
    <text evidence="2">The sequence shown here is derived from an EMBL/GenBank/DDBJ whole genome shotgun (WGS) entry which is preliminary data.</text>
</comment>
<dbReference type="Gene3D" id="3.30.300.90">
    <property type="entry name" value="BolA-like"/>
    <property type="match status" value="1"/>
</dbReference>
<evidence type="ECO:0000313" key="2">
    <source>
        <dbReference type="EMBL" id="RDD63422.1"/>
    </source>
</evidence>
<dbReference type="GO" id="GO:0016226">
    <property type="term" value="P:iron-sulfur cluster assembly"/>
    <property type="evidence" value="ECO:0007669"/>
    <property type="project" value="TreeGrafter"/>
</dbReference>
<accession>A0A369TF13</accession>
<sequence length="95" mass="11066">MQIAERIERKLREGLDPVRLEVRDDSHKHEGHAGWRPGGETHFHVEIVSAAFEDRSRVERQRMVYALLSEELAERVHALQIKAMTPDQDRQTEAL</sequence>
<evidence type="ECO:0000256" key="1">
    <source>
        <dbReference type="RuleBase" id="RU003860"/>
    </source>
</evidence>